<comment type="caution">
    <text evidence="1">The sequence shown here is derived from an EMBL/GenBank/DDBJ whole genome shotgun (WGS) entry which is preliminary data.</text>
</comment>
<dbReference type="Proteomes" id="UP001596292">
    <property type="component" value="Unassembled WGS sequence"/>
</dbReference>
<accession>A0ABW2BTR2</accession>
<organism evidence="1 2">
    <name type="scientific">Methylobacterium komagatae</name>
    <dbReference type="NCBI Taxonomy" id="374425"/>
    <lineage>
        <taxon>Bacteria</taxon>
        <taxon>Pseudomonadati</taxon>
        <taxon>Pseudomonadota</taxon>
        <taxon>Alphaproteobacteria</taxon>
        <taxon>Hyphomicrobiales</taxon>
        <taxon>Methylobacteriaceae</taxon>
        <taxon>Methylobacterium</taxon>
    </lineage>
</organism>
<evidence type="ECO:0000313" key="2">
    <source>
        <dbReference type="Proteomes" id="UP001596292"/>
    </source>
</evidence>
<evidence type="ECO:0008006" key="3">
    <source>
        <dbReference type="Google" id="ProtNLM"/>
    </source>
</evidence>
<reference evidence="2" key="1">
    <citation type="journal article" date="2019" name="Int. J. Syst. Evol. Microbiol.">
        <title>The Global Catalogue of Microorganisms (GCM) 10K type strain sequencing project: providing services to taxonomists for standard genome sequencing and annotation.</title>
        <authorList>
            <consortium name="The Broad Institute Genomics Platform"/>
            <consortium name="The Broad Institute Genome Sequencing Center for Infectious Disease"/>
            <person name="Wu L."/>
            <person name="Ma J."/>
        </authorList>
    </citation>
    <scope>NUCLEOTIDE SEQUENCE [LARGE SCALE GENOMIC DNA]</scope>
    <source>
        <strain evidence="2">CCUG 48316</strain>
    </source>
</reference>
<protein>
    <recommendedName>
        <fullName evidence="3">Tim44-like domain-containing protein</fullName>
    </recommendedName>
</protein>
<name>A0ABW2BTR2_9HYPH</name>
<sequence>MDTVLSRIEPAEIARALWANDEVKAAFMDCLADRWCEGGIDDKDRRAFLARVQEAVHGAALDRLAKQMAEAEYELTRRAHHVDEVWRINETLREKDVRVLRSVRGDDGERTTQMVLLQFDDRCHAVRKDDGTAVLGDFQIGGRSWTEAREFWRAEVLKRFPTPVASAE</sequence>
<dbReference type="RefSeq" id="WP_378974946.1">
    <property type="nucleotide sequence ID" value="NZ_JBHSWN010000001.1"/>
</dbReference>
<evidence type="ECO:0000313" key="1">
    <source>
        <dbReference type="EMBL" id="MFC6792731.1"/>
    </source>
</evidence>
<dbReference type="EMBL" id="JBHSWN010000001">
    <property type="protein sequence ID" value="MFC6792731.1"/>
    <property type="molecule type" value="Genomic_DNA"/>
</dbReference>
<proteinExistence type="predicted"/>
<keyword evidence="2" id="KW-1185">Reference proteome</keyword>
<gene>
    <name evidence="1" type="ORF">ACFQE0_26125</name>
</gene>